<keyword evidence="5" id="KW-0663">Pyridoxal phosphate</keyword>
<dbReference type="Pfam" id="PF00266">
    <property type="entry name" value="Aminotran_5"/>
    <property type="match status" value="1"/>
</dbReference>
<dbReference type="EC" id="2.8.1.7" evidence="3"/>
<comment type="cofactor">
    <cofactor evidence="1">
        <name>pyridoxal 5'-phosphate</name>
        <dbReference type="ChEBI" id="CHEBI:597326"/>
    </cofactor>
</comment>
<dbReference type="InterPro" id="IPR000192">
    <property type="entry name" value="Aminotrans_V_dom"/>
</dbReference>
<evidence type="ECO:0000256" key="1">
    <source>
        <dbReference type="ARBA" id="ARBA00001933"/>
    </source>
</evidence>
<reference evidence="8 9" key="1">
    <citation type="submission" date="2020-05" db="EMBL/GenBank/DDBJ databases">
        <title>Azospirillum oleiclasticum sp. nov, a nitrogen-fixing and heavy crude oil-emulsifying bacterium isolated from the crude oil of Yumen Oilfield.</title>
        <authorList>
            <person name="Wu D."/>
            <person name="Cai M."/>
            <person name="Zhang X."/>
        </authorList>
    </citation>
    <scope>NUCLEOTIDE SEQUENCE [LARGE SCALE GENOMIC DNA]</scope>
    <source>
        <strain evidence="8 9">ROY-1-1-2</strain>
    </source>
</reference>
<dbReference type="InterPro" id="IPR015422">
    <property type="entry name" value="PyrdxlP-dep_Trfase_small"/>
</dbReference>
<dbReference type="NCBIfam" id="TIGR01979">
    <property type="entry name" value="sufS"/>
    <property type="match status" value="1"/>
</dbReference>
<keyword evidence="9" id="KW-1185">Reference proteome</keyword>
<dbReference type="SUPFAM" id="SSF53383">
    <property type="entry name" value="PLP-dependent transferases"/>
    <property type="match status" value="1"/>
</dbReference>
<dbReference type="InterPro" id="IPR010970">
    <property type="entry name" value="Cys_dSase_SufS"/>
</dbReference>
<comment type="catalytic activity">
    <reaction evidence="6">
        <text>(sulfur carrier)-H + L-cysteine = (sulfur carrier)-SH + L-alanine</text>
        <dbReference type="Rhea" id="RHEA:43892"/>
        <dbReference type="Rhea" id="RHEA-COMP:14737"/>
        <dbReference type="Rhea" id="RHEA-COMP:14739"/>
        <dbReference type="ChEBI" id="CHEBI:29917"/>
        <dbReference type="ChEBI" id="CHEBI:35235"/>
        <dbReference type="ChEBI" id="CHEBI:57972"/>
        <dbReference type="ChEBI" id="CHEBI:64428"/>
        <dbReference type="EC" id="2.8.1.7"/>
    </reaction>
</comment>
<name>A0ABX2T529_9PROT</name>
<comment type="caution">
    <text evidence="8">The sequence shown here is derived from an EMBL/GenBank/DDBJ whole genome shotgun (WGS) entry which is preliminary data.</text>
</comment>
<dbReference type="RefSeq" id="WP_246337226.1">
    <property type="nucleotide sequence ID" value="NZ_JABFDB010000001.1"/>
</dbReference>
<dbReference type="EMBL" id="JABFDB010000001">
    <property type="protein sequence ID" value="NYZ18293.1"/>
    <property type="molecule type" value="Genomic_DNA"/>
</dbReference>
<dbReference type="Gene3D" id="3.40.640.10">
    <property type="entry name" value="Type I PLP-dependent aspartate aminotransferase-like (Major domain)"/>
    <property type="match status" value="1"/>
</dbReference>
<dbReference type="Gene3D" id="3.90.1150.10">
    <property type="entry name" value="Aspartate Aminotransferase, domain 1"/>
    <property type="match status" value="1"/>
</dbReference>
<evidence type="ECO:0000313" key="8">
    <source>
        <dbReference type="EMBL" id="NYZ18293.1"/>
    </source>
</evidence>
<proteinExistence type="inferred from homology"/>
<evidence type="ECO:0000256" key="4">
    <source>
        <dbReference type="ARBA" id="ARBA00022679"/>
    </source>
</evidence>
<dbReference type="Proteomes" id="UP000584642">
    <property type="component" value="Unassembled WGS sequence"/>
</dbReference>
<evidence type="ECO:0000256" key="6">
    <source>
        <dbReference type="ARBA" id="ARBA00050776"/>
    </source>
</evidence>
<dbReference type="CDD" id="cd06453">
    <property type="entry name" value="SufS_like"/>
    <property type="match status" value="1"/>
</dbReference>
<protein>
    <recommendedName>
        <fullName evidence="3">cysteine desulfurase</fullName>
        <ecNumber evidence="3">2.8.1.7</ecNumber>
    </recommendedName>
</protein>
<evidence type="ECO:0000313" key="9">
    <source>
        <dbReference type="Proteomes" id="UP000584642"/>
    </source>
</evidence>
<accession>A0ABX2T529</accession>
<organism evidence="8 9">
    <name type="scientific">Azospirillum oleiclasticum</name>
    <dbReference type="NCBI Taxonomy" id="2735135"/>
    <lineage>
        <taxon>Bacteria</taxon>
        <taxon>Pseudomonadati</taxon>
        <taxon>Pseudomonadota</taxon>
        <taxon>Alphaproteobacteria</taxon>
        <taxon>Rhodospirillales</taxon>
        <taxon>Azospirillaceae</taxon>
        <taxon>Azospirillum</taxon>
    </lineage>
</organism>
<dbReference type="PANTHER" id="PTHR43586:SF8">
    <property type="entry name" value="CYSTEINE DESULFURASE 1, CHLOROPLASTIC"/>
    <property type="match status" value="1"/>
</dbReference>
<evidence type="ECO:0000256" key="3">
    <source>
        <dbReference type="ARBA" id="ARBA00012239"/>
    </source>
</evidence>
<feature type="domain" description="Aminotransferase class V" evidence="7">
    <location>
        <begin position="43"/>
        <end position="412"/>
    </location>
</feature>
<sequence length="425" mass="46027">MPDMITTATTMGTAFDVEAVRADFPILARSVHAVKGRPGKPLVFLDSAASAQKPRAVIDAMSRFMEEEYANVHRGVHYLSQRATDRFEEARRKVARFLNAPGDQCIVFTRNATEAFNLIASSYGRTFLERGDEVVVSVMEHHANIVPWQLLQAAKGIVIRVVPVGEDGSFDLDAYAGLLNDRTKLVSITHCSNVLGTVTPAKEIARLAHERGIPVAFDGSQAVVHGPVDVQDIDADFYAFTAHKLYGPTGLGVLYGKREILKRMPPYQGGGEMIQTVSFEGTTFKEPPMRFEAGTPPITETVGLSAAIDYVEALGREAIAAHEHDLLAYATERLQAIDGVRIYGTAPGKGPILSFTVDGLHPHDLGTIVDQYGVAVRVGRHCAEPLMDRFGVGATARASFALYNTRAEADALAESVIAAKEFFGA</sequence>
<comment type="similarity">
    <text evidence="2">Belongs to the class-V pyridoxal-phosphate-dependent aminotransferase family. Csd subfamily.</text>
</comment>
<dbReference type="InterPro" id="IPR015421">
    <property type="entry name" value="PyrdxlP-dep_Trfase_major"/>
</dbReference>
<dbReference type="InterPro" id="IPR015424">
    <property type="entry name" value="PyrdxlP-dep_Trfase"/>
</dbReference>
<evidence type="ECO:0000259" key="7">
    <source>
        <dbReference type="Pfam" id="PF00266"/>
    </source>
</evidence>
<evidence type="ECO:0000256" key="2">
    <source>
        <dbReference type="ARBA" id="ARBA00010447"/>
    </source>
</evidence>
<evidence type="ECO:0000256" key="5">
    <source>
        <dbReference type="ARBA" id="ARBA00022898"/>
    </source>
</evidence>
<dbReference type="PANTHER" id="PTHR43586">
    <property type="entry name" value="CYSTEINE DESULFURASE"/>
    <property type="match status" value="1"/>
</dbReference>
<gene>
    <name evidence="8" type="ORF">HND93_01100</name>
</gene>
<keyword evidence="4" id="KW-0808">Transferase</keyword>